<dbReference type="AlphaFoldDB" id="A0AAN9L507"/>
<comment type="caution">
    <text evidence="1">The sequence shown here is derived from an EMBL/GenBank/DDBJ whole genome shotgun (WGS) entry which is preliminary data.</text>
</comment>
<reference evidence="1 2" key="1">
    <citation type="submission" date="2024-01" db="EMBL/GenBank/DDBJ databases">
        <title>The genomes of 5 underutilized Papilionoideae crops provide insights into root nodulation and disease resistanc.</title>
        <authorList>
            <person name="Jiang F."/>
        </authorList>
    </citation>
    <scope>NUCLEOTIDE SEQUENCE [LARGE SCALE GENOMIC DNA]</scope>
    <source>
        <strain evidence="1">LVBAO_FW01</strain>
        <tissue evidence="1">Leaves</tissue>
    </source>
</reference>
<keyword evidence="2" id="KW-1185">Reference proteome</keyword>
<name>A0AAN9L507_CANGL</name>
<sequence length="138" mass="15700">MEFENQKLNLKETQLHKHKVTNKHSDSESSSCLISLSPSWCLSFSFLSFASAARVLCHLSSSSSVPNLYWKFKVLFLLSSSLFFVRVCVIEILPLISNSDITPFKGSLLRFNPFDFALLKYPLLTLLFRVGEVTHKPI</sequence>
<accession>A0AAN9L507</accession>
<gene>
    <name evidence="1" type="ORF">VNO77_21865</name>
</gene>
<organism evidence="1 2">
    <name type="scientific">Canavalia gladiata</name>
    <name type="common">Sword bean</name>
    <name type="synonym">Dolichos gladiatus</name>
    <dbReference type="NCBI Taxonomy" id="3824"/>
    <lineage>
        <taxon>Eukaryota</taxon>
        <taxon>Viridiplantae</taxon>
        <taxon>Streptophyta</taxon>
        <taxon>Embryophyta</taxon>
        <taxon>Tracheophyta</taxon>
        <taxon>Spermatophyta</taxon>
        <taxon>Magnoliopsida</taxon>
        <taxon>eudicotyledons</taxon>
        <taxon>Gunneridae</taxon>
        <taxon>Pentapetalae</taxon>
        <taxon>rosids</taxon>
        <taxon>fabids</taxon>
        <taxon>Fabales</taxon>
        <taxon>Fabaceae</taxon>
        <taxon>Papilionoideae</taxon>
        <taxon>50 kb inversion clade</taxon>
        <taxon>NPAAA clade</taxon>
        <taxon>indigoferoid/millettioid clade</taxon>
        <taxon>Phaseoleae</taxon>
        <taxon>Canavalia</taxon>
    </lineage>
</organism>
<evidence type="ECO:0000313" key="2">
    <source>
        <dbReference type="Proteomes" id="UP001367508"/>
    </source>
</evidence>
<protein>
    <submittedName>
        <fullName evidence="1">Uncharacterized protein</fullName>
    </submittedName>
</protein>
<evidence type="ECO:0000313" key="1">
    <source>
        <dbReference type="EMBL" id="KAK7327774.1"/>
    </source>
</evidence>
<dbReference type="EMBL" id="JAYMYQ010000005">
    <property type="protein sequence ID" value="KAK7327774.1"/>
    <property type="molecule type" value="Genomic_DNA"/>
</dbReference>
<dbReference type="Proteomes" id="UP001367508">
    <property type="component" value="Unassembled WGS sequence"/>
</dbReference>
<proteinExistence type="predicted"/>